<dbReference type="GO" id="GO:0016887">
    <property type="term" value="F:ATP hydrolysis activity"/>
    <property type="evidence" value="ECO:0007669"/>
    <property type="project" value="InterPro"/>
</dbReference>
<feature type="domain" description="ABC transmembrane type-1" evidence="10">
    <location>
        <begin position="28"/>
        <end position="308"/>
    </location>
</feature>
<dbReference type="InterPro" id="IPR036640">
    <property type="entry name" value="ABC1_TM_sf"/>
</dbReference>
<dbReference type="SUPFAM" id="SSF90123">
    <property type="entry name" value="ABC transporter transmembrane region"/>
    <property type="match status" value="1"/>
</dbReference>
<evidence type="ECO:0000256" key="8">
    <source>
        <dbReference type="SAM" id="Phobius"/>
    </source>
</evidence>
<feature type="transmembrane region" description="Helical" evidence="8">
    <location>
        <begin position="137"/>
        <end position="159"/>
    </location>
</feature>
<evidence type="ECO:0000259" key="10">
    <source>
        <dbReference type="PROSITE" id="PS50929"/>
    </source>
</evidence>
<dbReference type="GO" id="GO:0005524">
    <property type="term" value="F:ATP binding"/>
    <property type="evidence" value="ECO:0007669"/>
    <property type="project" value="UniProtKB-KW"/>
</dbReference>
<dbReference type="KEGG" id="dae:Dtox_0354"/>
<dbReference type="InterPro" id="IPR017871">
    <property type="entry name" value="ABC_transporter-like_CS"/>
</dbReference>
<keyword evidence="12" id="KW-1185">Reference proteome</keyword>
<feature type="transmembrane region" description="Helical" evidence="8">
    <location>
        <begin position="253"/>
        <end position="275"/>
    </location>
</feature>
<reference evidence="11 12" key="1">
    <citation type="journal article" date="2009" name="Stand. Genomic Sci.">
        <title>Complete genome sequence of Desulfotomaculum acetoxidans type strain (5575).</title>
        <authorList>
            <person name="Spring S."/>
            <person name="Lapidus A."/>
            <person name="Schroder M."/>
            <person name="Gleim D."/>
            <person name="Sims D."/>
            <person name="Meincke L."/>
            <person name="Glavina Del Rio T."/>
            <person name="Tice H."/>
            <person name="Copeland A."/>
            <person name="Cheng J.F."/>
            <person name="Lucas S."/>
            <person name="Chen F."/>
            <person name="Nolan M."/>
            <person name="Bruce D."/>
            <person name="Goodwin L."/>
            <person name="Pitluck S."/>
            <person name="Ivanova N."/>
            <person name="Mavromatis K."/>
            <person name="Mikhailova N."/>
            <person name="Pati A."/>
            <person name="Chen A."/>
            <person name="Palaniappan K."/>
            <person name="Land M."/>
            <person name="Hauser L."/>
            <person name="Chang Y.J."/>
            <person name="Jeffries C.D."/>
            <person name="Chain P."/>
            <person name="Saunders E."/>
            <person name="Brettin T."/>
            <person name="Detter J.C."/>
            <person name="Goker M."/>
            <person name="Bristow J."/>
            <person name="Eisen J.A."/>
            <person name="Markowitz V."/>
            <person name="Hugenholtz P."/>
            <person name="Kyrpides N.C."/>
            <person name="Klenk H.P."/>
            <person name="Han C."/>
        </authorList>
    </citation>
    <scope>NUCLEOTIDE SEQUENCE [LARGE SCALE GENOMIC DNA]</scope>
    <source>
        <strain evidence="12">ATCC 49208 / DSM 771 / VKM B-1644</strain>
    </source>
</reference>
<dbReference type="EMBL" id="CP001720">
    <property type="protein sequence ID" value="ACV61307.1"/>
    <property type="molecule type" value="Genomic_DNA"/>
</dbReference>
<protein>
    <submittedName>
        <fullName evidence="11">ABC transporter related</fullName>
    </submittedName>
</protein>
<evidence type="ECO:0000256" key="3">
    <source>
        <dbReference type="ARBA" id="ARBA00022692"/>
    </source>
</evidence>
<gene>
    <name evidence="11" type="ordered locus">Dtox_0354</name>
</gene>
<dbReference type="SMART" id="SM00382">
    <property type="entry name" value="AAA"/>
    <property type="match status" value="1"/>
</dbReference>
<feature type="transmembrane region" description="Helical" evidence="8">
    <location>
        <begin position="64"/>
        <end position="83"/>
    </location>
</feature>
<feature type="transmembrane region" description="Helical" evidence="8">
    <location>
        <begin position="36"/>
        <end position="58"/>
    </location>
</feature>
<comment type="subcellular location">
    <subcellularLocation>
        <location evidence="1">Cell membrane</location>
        <topology evidence="1">Multi-pass membrane protein</topology>
    </subcellularLocation>
</comment>
<evidence type="ECO:0000313" key="11">
    <source>
        <dbReference type="EMBL" id="ACV61307.1"/>
    </source>
</evidence>
<evidence type="ECO:0000256" key="1">
    <source>
        <dbReference type="ARBA" id="ARBA00004651"/>
    </source>
</evidence>
<dbReference type="Proteomes" id="UP000002217">
    <property type="component" value="Chromosome"/>
</dbReference>
<keyword evidence="7 8" id="KW-0472">Membrane</keyword>
<dbReference type="PROSITE" id="PS50893">
    <property type="entry name" value="ABC_TRANSPORTER_2"/>
    <property type="match status" value="1"/>
</dbReference>
<dbReference type="eggNOG" id="COG1132">
    <property type="taxonomic scope" value="Bacteria"/>
</dbReference>
<keyword evidence="6 8" id="KW-1133">Transmembrane helix</keyword>
<dbReference type="Pfam" id="PF00664">
    <property type="entry name" value="ABC_membrane"/>
    <property type="match status" value="1"/>
</dbReference>
<dbReference type="GO" id="GO:0005886">
    <property type="term" value="C:plasma membrane"/>
    <property type="evidence" value="ECO:0007669"/>
    <property type="project" value="UniProtKB-SubCell"/>
</dbReference>
<dbReference type="PANTHER" id="PTHR43394:SF1">
    <property type="entry name" value="ATP-BINDING CASSETTE SUB-FAMILY B MEMBER 10, MITOCHONDRIAL"/>
    <property type="match status" value="1"/>
</dbReference>
<evidence type="ECO:0000313" key="12">
    <source>
        <dbReference type="Proteomes" id="UP000002217"/>
    </source>
</evidence>
<name>C8W4V5_DESAS</name>
<keyword evidence="2" id="KW-0813">Transport</keyword>
<evidence type="ECO:0000256" key="5">
    <source>
        <dbReference type="ARBA" id="ARBA00022840"/>
    </source>
</evidence>
<evidence type="ECO:0000256" key="4">
    <source>
        <dbReference type="ARBA" id="ARBA00022741"/>
    </source>
</evidence>
<dbReference type="PROSITE" id="PS50929">
    <property type="entry name" value="ABC_TM1F"/>
    <property type="match status" value="1"/>
</dbReference>
<dbReference type="PROSITE" id="PS00211">
    <property type="entry name" value="ABC_TRANSPORTER_1"/>
    <property type="match status" value="1"/>
</dbReference>
<dbReference type="AlphaFoldDB" id="C8W4V5"/>
<evidence type="ECO:0000256" key="2">
    <source>
        <dbReference type="ARBA" id="ARBA00022448"/>
    </source>
</evidence>
<dbReference type="InterPro" id="IPR003439">
    <property type="entry name" value="ABC_transporter-like_ATP-bd"/>
</dbReference>
<dbReference type="InterPro" id="IPR039421">
    <property type="entry name" value="Type_1_exporter"/>
</dbReference>
<keyword evidence="3 8" id="KW-0812">Transmembrane</keyword>
<dbReference type="InterPro" id="IPR027417">
    <property type="entry name" value="P-loop_NTPase"/>
</dbReference>
<dbReference type="GO" id="GO:0015421">
    <property type="term" value="F:ABC-type oligopeptide transporter activity"/>
    <property type="evidence" value="ECO:0007669"/>
    <property type="project" value="TreeGrafter"/>
</dbReference>
<evidence type="ECO:0000259" key="9">
    <source>
        <dbReference type="PROSITE" id="PS50893"/>
    </source>
</evidence>
<keyword evidence="5" id="KW-0067">ATP-binding</keyword>
<dbReference type="SUPFAM" id="SSF52540">
    <property type="entry name" value="P-loop containing nucleoside triphosphate hydrolases"/>
    <property type="match status" value="1"/>
</dbReference>
<dbReference type="InterPro" id="IPR003593">
    <property type="entry name" value="AAA+_ATPase"/>
</dbReference>
<feature type="transmembrane region" description="Helical" evidence="8">
    <location>
        <begin position="165"/>
        <end position="185"/>
    </location>
</feature>
<dbReference type="PANTHER" id="PTHR43394">
    <property type="entry name" value="ATP-DEPENDENT PERMEASE MDL1, MITOCHONDRIAL"/>
    <property type="match status" value="1"/>
</dbReference>
<dbReference type="STRING" id="485916.Dtox_0354"/>
<feature type="domain" description="ABC transporter" evidence="9">
    <location>
        <begin position="344"/>
        <end position="579"/>
    </location>
</feature>
<sequence>MNTILAKLNLTGFARLLLYLRPYWKGMAIAISSGTLHHLFAIAGATLAAYLVGLTAMGGGKEQILSLLPALVLLISLRVVMYFSDMWFAHEVAFRILVEFRIKIYQSVERVSPAYLLNRRSGELASTLMADIEVLEWFFAHTAGTFLVALLVSLITLGLLGCINWLLPLVVTPWIILLFSVPFWFSRKADRQGKDTREKLADINCEAVDGVQGLREIISFNYERGFLDRLRLYSDRLGQSLYFYGRRLGFEGALLNIFSSLTIICVLGVSAYLIVSGQMDFSWLPVTVILSANMLTPVLEISSMARNFGIILAAAERVYTVLEAKETVQDGAVSLPEGTIKPQICFNNVSFRYREDLPNVLNDISFSVGEGETVALVGHSGVGKTTCINLLQRFWDVNRGQIAFGSMAIKELPLDYLRSLITMVPQDIYLFNTSILENIKLGKQGASREEVKAAAKAAYIHDFIAGLPEGYDTIAGERGVKMSGGQKQRIAIARAMLKNSPILILDEALSSLDTENERLLQESIKNLRRGRTTLIVAHRLSTFRDADKLVVLKNGKVIEIGSHAELMEKRGYYGEFVSSQVAVSG</sequence>
<proteinExistence type="predicted"/>
<accession>C8W4V5</accession>
<keyword evidence="4" id="KW-0547">Nucleotide-binding</keyword>
<dbReference type="Gene3D" id="3.40.50.300">
    <property type="entry name" value="P-loop containing nucleotide triphosphate hydrolases"/>
    <property type="match status" value="1"/>
</dbReference>
<dbReference type="Pfam" id="PF00005">
    <property type="entry name" value="ABC_tran"/>
    <property type="match status" value="1"/>
</dbReference>
<evidence type="ECO:0000256" key="6">
    <source>
        <dbReference type="ARBA" id="ARBA00022989"/>
    </source>
</evidence>
<organism evidence="11 12">
    <name type="scientific">Desulfofarcimen acetoxidans (strain ATCC 49208 / DSM 771 / KCTC 5769 / VKM B-1644 / 5575)</name>
    <name type="common">Desulfotomaculum acetoxidans</name>
    <dbReference type="NCBI Taxonomy" id="485916"/>
    <lineage>
        <taxon>Bacteria</taxon>
        <taxon>Bacillati</taxon>
        <taxon>Bacillota</taxon>
        <taxon>Clostridia</taxon>
        <taxon>Eubacteriales</taxon>
        <taxon>Peptococcaceae</taxon>
        <taxon>Desulfofarcimen</taxon>
    </lineage>
</organism>
<evidence type="ECO:0000256" key="7">
    <source>
        <dbReference type="ARBA" id="ARBA00023136"/>
    </source>
</evidence>
<dbReference type="HOGENOM" id="CLU_000604_84_3_9"/>
<dbReference type="Gene3D" id="1.20.1560.10">
    <property type="entry name" value="ABC transporter type 1, transmembrane domain"/>
    <property type="match status" value="1"/>
</dbReference>
<dbReference type="FunFam" id="3.40.50.300:FF:000287">
    <property type="entry name" value="Multidrug ABC transporter ATP-binding protein"/>
    <property type="match status" value="1"/>
</dbReference>
<dbReference type="InterPro" id="IPR011527">
    <property type="entry name" value="ABC1_TM_dom"/>
</dbReference>